<dbReference type="Pfam" id="PF13458">
    <property type="entry name" value="Peripla_BP_6"/>
    <property type="match status" value="1"/>
</dbReference>
<evidence type="ECO:0000313" key="6">
    <source>
        <dbReference type="Proteomes" id="UP000031532"/>
    </source>
</evidence>
<sequence length="480" mass="51275">MLQSKKNTVLVLYLIALCLIGPLIFWLSYRSGRGGQQATQPSLNGLLNPPNRNPALQKRISLGNKVLFTADNNPDKQAGVQAFAAGDFSTAVTKFNAALQVKRNDPETWIYLNNASAAAISNTVKIGVSVPVGGNLNVAREMLRGVAQAQYEINHGGGIGGKLVQVQVANDDNNPIVVKQIAAEFVNDPEILAVIGHNSSDASIAAAPIYQKSGLVMISPTSVARNLGGVGRFIFRTTPNSRAIADALASYVVKTARKTRIAICADSQAEASRSFQEEFTSSVFENGGYITSTPCDFAAANFNPSEIPSQAVSDGAEALLLAPDVNRMGRAVEVAQANRSRLTLFGSHTMYTYDTLQQGQADVNTMVLSVPWHPSAFPNSSFIANAKRFWGGAGNWRTALTYDATIAVFTGLKASTNREQLQKALSNSGFMFKGATGIVKFLPSGDRQESGTLVRVQPGRYSGTGYDFTPLPSSVDTSLR</sequence>
<accession>A0A9X5ECC7</accession>
<proteinExistence type="inferred from homology"/>
<keyword evidence="2" id="KW-0732">Signal</keyword>
<dbReference type="CDD" id="cd06268">
    <property type="entry name" value="PBP1_ABC_transporter_LIVBP-like"/>
    <property type="match status" value="1"/>
</dbReference>
<evidence type="ECO:0000256" key="2">
    <source>
        <dbReference type="ARBA" id="ARBA00022729"/>
    </source>
</evidence>
<dbReference type="AlphaFoldDB" id="A0A9X5ECC7"/>
<dbReference type="OrthoDB" id="446586at2"/>
<protein>
    <submittedName>
        <fullName evidence="5">ABC transporter substrate-binding protein</fullName>
    </submittedName>
</protein>
<dbReference type="RefSeq" id="WP_039713528.1">
    <property type="nucleotide sequence ID" value="NZ_JTJC03000009.1"/>
</dbReference>
<evidence type="ECO:0000259" key="4">
    <source>
        <dbReference type="Pfam" id="PF13458"/>
    </source>
</evidence>
<feature type="domain" description="Leucine-binding protein" evidence="4">
    <location>
        <begin position="123"/>
        <end position="444"/>
    </location>
</feature>
<evidence type="ECO:0000256" key="3">
    <source>
        <dbReference type="SAM" id="Phobius"/>
    </source>
</evidence>
<dbReference type="InterPro" id="IPR051010">
    <property type="entry name" value="BCAA_transport"/>
</dbReference>
<dbReference type="EMBL" id="JTJC03000009">
    <property type="protein sequence ID" value="NHC37579.1"/>
    <property type="molecule type" value="Genomic_DNA"/>
</dbReference>
<name>A0A9X5ECC7_9CYAN</name>
<gene>
    <name evidence="5" type="ORF">QH73_0023575</name>
</gene>
<dbReference type="PANTHER" id="PTHR30483:SF6">
    <property type="entry name" value="PERIPLASMIC BINDING PROTEIN OF ABC TRANSPORTER FOR NATURAL AMINO ACIDS"/>
    <property type="match status" value="1"/>
</dbReference>
<dbReference type="Gene3D" id="3.40.50.2300">
    <property type="match status" value="2"/>
</dbReference>
<dbReference type="InterPro" id="IPR028082">
    <property type="entry name" value="Peripla_BP_I"/>
</dbReference>
<comment type="similarity">
    <text evidence="1">Belongs to the leucine-binding protein family.</text>
</comment>
<dbReference type="SUPFAM" id="SSF53822">
    <property type="entry name" value="Periplasmic binding protein-like I"/>
    <property type="match status" value="1"/>
</dbReference>
<organism evidence="5 6">
    <name type="scientific">Scytonema millei VB511283</name>
    <dbReference type="NCBI Taxonomy" id="1245923"/>
    <lineage>
        <taxon>Bacteria</taxon>
        <taxon>Bacillati</taxon>
        <taxon>Cyanobacteriota</taxon>
        <taxon>Cyanophyceae</taxon>
        <taxon>Nostocales</taxon>
        <taxon>Scytonemataceae</taxon>
        <taxon>Scytonema</taxon>
    </lineage>
</organism>
<feature type="transmembrane region" description="Helical" evidence="3">
    <location>
        <begin position="9"/>
        <end position="29"/>
    </location>
</feature>
<evidence type="ECO:0000256" key="1">
    <source>
        <dbReference type="ARBA" id="ARBA00010062"/>
    </source>
</evidence>
<dbReference type="InterPro" id="IPR028081">
    <property type="entry name" value="Leu-bd"/>
</dbReference>
<keyword evidence="6" id="KW-1185">Reference proteome</keyword>
<evidence type="ECO:0000313" key="5">
    <source>
        <dbReference type="EMBL" id="NHC37579.1"/>
    </source>
</evidence>
<keyword evidence="3" id="KW-1133">Transmembrane helix</keyword>
<keyword evidence="3" id="KW-0472">Membrane</keyword>
<keyword evidence="3" id="KW-0812">Transmembrane</keyword>
<dbReference type="Proteomes" id="UP000031532">
    <property type="component" value="Unassembled WGS sequence"/>
</dbReference>
<dbReference type="PANTHER" id="PTHR30483">
    <property type="entry name" value="LEUCINE-SPECIFIC-BINDING PROTEIN"/>
    <property type="match status" value="1"/>
</dbReference>
<reference evidence="5 6" key="1">
    <citation type="journal article" date="2015" name="Genome Announc.">
        <title>Draft Genome Sequence of the Terrestrial Cyanobacterium Scytonema millei VB511283, Isolated from Eastern India.</title>
        <authorList>
            <person name="Sen D."/>
            <person name="Chandrababunaidu M.M."/>
            <person name="Singh D."/>
            <person name="Sanghi N."/>
            <person name="Ghorai A."/>
            <person name="Mishra G.P."/>
            <person name="Madduluri M."/>
            <person name="Adhikary S.P."/>
            <person name="Tripathy S."/>
        </authorList>
    </citation>
    <scope>NUCLEOTIDE SEQUENCE [LARGE SCALE GENOMIC DNA]</scope>
    <source>
        <strain evidence="5 6">VB511283</strain>
    </source>
</reference>
<comment type="caution">
    <text evidence="5">The sequence shown here is derived from an EMBL/GenBank/DDBJ whole genome shotgun (WGS) entry which is preliminary data.</text>
</comment>